<evidence type="ECO:0000313" key="3">
    <source>
        <dbReference type="Proteomes" id="UP000547510"/>
    </source>
</evidence>
<gene>
    <name evidence="2" type="ORF">FHS29_002516</name>
</gene>
<dbReference type="AlphaFoldDB" id="A0A841CIV4"/>
<dbReference type="EMBL" id="JACHJN010000003">
    <property type="protein sequence ID" value="MBB5955935.1"/>
    <property type="molecule type" value="Genomic_DNA"/>
</dbReference>
<organism evidence="2 3">
    <name type="scientific">Saccharothrix tamanrassetensis</name>
    <dbReference type="NCBI Taxonomy" id="1051531"/>
    <lineage>
        <taxon>Bacteria</taxon>
        <taxon>Bacillati</taxon>
        <taxon>Actinomycetota</taxon>
        <taxon>Actinomycetes</taxon>
        <taxon>Pseudonocardiales</taxon>
        <taxon>Pseudonocardiaceae</taxon>
        <taxon>Saccharothrix</taxon>
    </lineage>
</organism>
<feature type="region of interest" description="Disordered" evidence="1">
    <location>
        <begin position="1"/>
        <end position="29"/>
    </location>
</feature>
<name>A0A841CIV4_9PSEU</name>
<evidence type="ECO:0000313" key="2">
    <source>
        <dbReference type="EMBL" id="MBB5955935.1"/>
    </source>
</evidence>
<protein>
    <submittedName>
        <fullName evidence="2">Uncharacterized protein</fullName>
    </submittedName>
</protein>
<evidence type="ECO:0000256" key="1">
    <source>
        <dbReference type="SAM" id="MobiDB-lite"/>
    </source>
</evidence>
<accession>A0A841CIV4</accession>
<dbReference type="Proteomes" id="UP000547510">
    <property type="component" value="Unassembled WGS sequence"/>
</dbReference>
<reference evidence="2 3" key="1">
    <citation type="submission" date="2020-08" db="EMBL/GenBank/DDBJ databases">
        <title>Genomic Encyclopedia of Type Strains, Phase III (KMG-III): the genomes of soil and plant-associated and newly described type strains.</title>
        <authorList>
            <person name="Whitman W."/>
        </authorList>
    </citation>
    <scope>NUCLEOTIDE SEQUENCE [LARGE SCALE GENOMIC DNA]</scope>
    <source>
        <strain evidence="2 3">CECT 8640</strain>
    </source>
</reference>
<keyword evidence="3" id="KW-1185">Reference proteome</keyword>
<proteinExistence type="predicted"/>
<sequence length="29" mass="2735">MGAPPGPAVITATGDTPGDRVPPVVGHPA</sequence>
<comment type="caution">
    <text evidence="2">The sequence shown here is derived from an EMBL/GenBank/DDBJ whole genome shotgun (WGS) entry which is preliminary data.</text>
</comment>